<organism evidence="2 3">
    <name type="scientific">Nibrella saemangeumensis</name>
    <dbReference type="NCBI Taxonomy" id="1084526"/>
    <lineage>
        <taxon>Bacteria</taxon>
        <taxon>Pseudomonadati</taxon>
        <taxon>Bacteroidota</taxon>
        <taxon>Cytophagia</taxon>
        <taxon>Cytophagales</taxon>
        <taxon>Spirosomataceae</taxon>
        <taxon>Nibrella</taxon>
    </lineage>
</organism>
<name>A0ABP8NGL7_9BACT</name>
<reference evidence="3" key="1">
    <citation type="journal article" date="2019" name="Int. J. Syst. Evol. Microbiol.">
        <title>The Global Catalogue of Microorganisms (GCM) 10K type strain sequencing project: providing services to taxonomists for standard genome sequencing and annotation.</title>
        <authorList>
            <consortium name="The Broad Institute Genomics Platform"/>
            <consortium name="The Broad Institute Genome Sequencing Center for Infectious Disease"/>
            <person name="Wu L."/>
            <person name="Ma J."/>
        </authorList>
    </citation>
    <scope>NUCLEOTIDE SEQUENCE [LARGE SCALE GENOMIC DNA]</scope>
    <source>
        <strain evidence="3">JCM 17927</strain>
    </source>
</reference>
<dbReference type="PANTHER" id="PTHR43433:SF4">
    <property type="entry name" value="NON-HEME CHLOROPEROXIDASE-RELATED"/>
    <property type="match status" value="1"/>
</dbReference>
<dbReference type="InterPro" id="IPR000073">
    <property type="entry name" value="AB_hydrolase_1"/>
</dbReference>
<proteinExistence type="predicted"/>
<feature type="domain" description="AB hydrolase-1" evidence="1">
    <location>
        <begin position="30"/>
        <end position="267"/>
    </location>
</feature>
<dbReference type="InterPro" id="IPR050471">
    <property type="entry name" value="AB_hydrolase"/>
</dbReference>
<dbReference type="PRINTS" id="PR00111">
    <property type="entry name" value="ABHYDROLASE"/>
</dbReference>
<dbReference type="PANTHER" id="PTHR43433">
    <property type="entry name" value="HYDROLASE, ALPHA/BETA FOLD FAMILY PROTEIN"/>
    <property type="match status" value="1"/>
</dbReference>
<gene>
    <name evidence="2" type="ORF">GCM10023189_46260</name>
</gene>
<keyword evidence="2" id="KW-0378">Hydrolase</keyword>
<comment type="caution">
    <text evidence="2">The sequence shown here is derived from an EMBL/GenBank/DDBJ whole genome shotgun (WGS) entry which is preliminary data.</text>
</comment>
<sequence length="298" mass="32966">MSYIHAGQSANGQPVNLYYQDWGPGNAHSTVVLIHGWPLSHEMFEYQMTELPKHDIRCVAYDRRGFGKSSKPWEGYDYDTLADDLKALLDGLDLQDVTLVGFSMGGGEIARYMSRHRGARVRSVVFIGAVTPVMLKSDSHADGIERGVFDEMIEGIKKDRADFLHGFGRNFFGVNFISHPVSDSALQYYQMLAMLASPKATIECVRSFSETDFRQDLTTISVPALVIHGDADQIVPFEISGQRTHQAIPNAQIVVYEGAPHGLFFTHKEKLTNDLAAFIQANATASGQSYGIVGRSSQ</sequence>
<dbReference type="EMBL" id="BAABHD010000079">
    <property type="protein sequence ID" value="GAA4465522.1"/>
    <property type="molecule type" value="Genomic_DNA"/>
</dbReference>
<dbReference type="RefSeq" id="WP_345247491.1">
    <property type="nucleotide sequence ID" value="NZ_BAABHD010000079.1"/>
</dbReference>
<dbReference type="GO" id="GO:0016787">
    <property type="term" value="F:hydrolase activity"/>
    <property type="evidence" value="ECO:0007669"/>
    <property type="project" value="UniProtKB-KW"/>
</dbReference>
<protein>
    <submittedName>
        <fullName evidence="2">Alpha/beta hydrolase</fullName>
    </submittedName>
</protein>
<dbReference type="Gene3D" id="3.40.50.1820">
    <property type="entry name" value="alpha/beta hydrolase"/>
    <property type="match status" value="1"/>
</dbReference>
<accession>A0ABP8NGL7</accession>
<evidence type="ECO:0000313" key="2">
    <source>
        <dbReference type="EMBL" id="GAA4465522.1"/>
    </source>
</evidence>
<dbReference type="SUPFAM" id="SSF53474">
    <property type="entry name" value="alpha/beta-Hydrolases"/>
    <property type="match status" value="1"/>
</dbReference>
<dbReference type="Pfam" id="PF00561">
    <property type="entry name" value="Abhydrolase_1"/>
    <property type="match status" value="1"/>
</dbReference>
<evidence type="ECO:0000313" key="3">
    <source>
        <dbReference type="Proteomes" id="UP001501175"/>
    </source>
</evidence>
<dbReference type="InterPro" id="IPR029058">
    <property type="entry name" value="AB_hydrolase_fold"/>
</dbReference>
<keyword evidence="3" id="KW-1185">Reference proteome</keyword>
<evidence type="ECO:0000259" key="1">
    <source>
        <dbReference type="Pfam" id="PF00561"/>
    </source>
</evidence>
<dbReference type="Proteomes" id="UP001501175">
    <property type="component" value="Unassembled WGS sequence"/>
</dbReference>